<keyword evidence="4" id="KW-0812">Transmembrane</keyword>
<keyword evidence="4" id="KW-1133">Transmembrane helix</keyword>
<organism evidence="6 7">
    <name type="scientific">Priestia iocasae</name>
    <dbReference type="NCBI Taxonomy" id="2291674"/>
    <lineage>
        <taxon>Bacteria</taxon>
        <taxon>Bacillati</taxon>
        <taxon>Bacillota</taxon>
        <taxon>Bacilli</taxon>
        <taxon>Bacillales</taxon>
        <taxon>Bacillaceae</taxon>
        <taxon>Priestia</taxon>
    </lineage>
</organism>
<proteinExistence type="inferred from homology"/>
<comment type="caution">
    <text evidence="6">The sequence shown here is derived from an EMBL/GenBank/DDBJ whole genome shotgun (WGS) entry which is preliminary data.</text>
</comment>
<sequence>MSIFLNTIFFINAFIIFWAMIGYPLSLNKIDKYSKKTHIIKNKTYEPTVTIMIVAHNEEKVIQDKLVNITRLDYPKNKLEILISSDNSTDSTNKIVRQFMDENPEFNIRLYEVKERKGKTNAQNEAAATVNSEILIMTDANAMLDTNSIKELVSSFVTDDIAYVTGRLKYINANEEWTSASESSYWEFDLKMREVESKLHSVTAGNGALYACRVKEYYNFNPIESHDSAMPKYYVLIGKRAIYNKDAVAYEKAGASIEDEFGRKVRMSRYILSALYPNLKIFNIFKFKWFSYCYFGHRYCRQNLWLAHLLVFLINIPLAFSLLVFKITLVFQMLFYFTALLKHITKVDNKIINMIYYYSITIIAQLIGAYRQLTGKSKPFWEKAESTR</sequence>
<name>A0ABS2QTH9_9BACI</name>
<dbReference type="Pfam" id="PF00535">
    <property type="entry name" value="Glycos_transf_2"/>
    <property type="match status" value="1"/>
</dbReference>
<dbReference type="Proteomes" id="UP000809829">
    <property type="component" value="Unassembled WGS sequence"/>
</dbReference>
<evidence type="ECO:0000313" key="6">
    <source>
        <dbReference type="EMBL" id="MBM7702307.1"/>
    </source>
</evidence>
<feature type="domain" description="Glycosyltransferase 2-like" evidence="5">
    <location>
        <begin position="50"/>
        <end position="203"/>
    </location>
</feature>
<evidence type="ECO:0000256" key="4">
    <source>
        <dbReference type="SAM" id="Phobius"/>
    </source>
</evidence>
<feature type="transmembrane region" description="Helical" evidence="4">
    <location>
        <begin position="6"/>
        <end position="26"/>
    </location>
</feature>
<dbReference type="PANTHER" id="PTHR43630:SF1">
    <property type="entry name" value="POLY-BETA-1,6-N-ACETYL-D-GLUCOSAMINE SYNTHASE"/>
    <property type="match status" value="1"/>
</dbReference>
<keyword evidence="7" id="KW-1185">Reference proteome</keyword>
<dbReference type="InterPro" id="IPR001173">
    <property type="entry name" value="Glyco_trans_2-like"/>
</dbReference>
<feature type="transmembrane region" description="Helical" evidence="4">
    <location>
        <begin position="304"/>
        <end position="335"/>
    </location>
</feature>
<dbReference type="EMBL" id="JAFBFC010000002">
    <property type="protein sequence ID" value="MBM7702307.1"/>
    <property type="molecule type" value="Genomic_DNA"/>
</dbReference>
<dbReference type="CDD" id="cd06439">
    <property type="entry name" value="CESA_like_1"/>
    <property type="match status" value="1"/>
</dbReference>
<dbReference type="PANTHER" id="PTHR43630">
    <property type="entry name" value="POLY-BETA-1,6-N-ACETYL-D-GLUCOSAMINE SYNTHASE"/>
    <property type="match status" value="1"/>
</dbReference>
<reference evidence="6 7" key="1">
    <citation type="submission" date="2021-01" db="EMBL/GenBank/DDBJ databases">
        <title>Genomic Encyclopedia of Type Strains, Phase IV (KMG-IV): sequencing the most valuable type-strain genomes for metagenomic binning, comparative biology and taxonomic classification.</title>
        <authorList>
            <person name="Goeker M."/>
        </authorList>
    </citation>
    <scope>NUCLEOTIDE SEQUENCE [LARGE SCALE GENOMIC DNA]</scope>
    <source>
        <strain evidence="6 7">DSM 104297</strain>
    </source>
</reference>
<evidence type="ECO:0000256" key="1">
    <source>
        <dbReference type="ARBA" id="ARBA00006739"/>
    </source>
</evidence>
<comment type="similarity">
    <text evidence="1">Belongs to the glycosyltransferase 2 family.</text>
</comment>
<evidence type="ECO:0000256" key="3">
    <source>
        <dbReference type="ARBA" id="ARBA00022679"/>
    </source>
</evidence>
<dbReference type="SUPFAM" id="SSF53448">
    <property type="entry name" value="Nucleotide-diphospho-sugar transferases"/>
    <property type="match status" value="1"/>
</dbReference>
<protein>
    <submittedName>
        <fullName evidence="6">Cellulose synthase/poly-beta-1,6-N-acetylglucosamine synthase-like glycosyltransferase</fullName>
    </submittedName>
</protein>
<evidence type="ECO:0000313" key="7">
    <source>
        <dbReference type="Proteomes" id="UP000809829"/>
    </source>
</evidence>
<feature type="transmembrane region" description="Helical" evidence="4">
    <location>
        <begin position="355"/>
        <end position="373"/>
    </location>
</feature>
<dbReference type="RefSeq" id="WP_205185108.1">
    <property type="nucleotide sequence ID" value="NZ_JAFBFC010000002.1"/>
</dbReference>
<keyword evidence="4" id="KW-0472">Membrane</keyword>
<gene>
    <name evidence="6" type="ORF">JOC83_001141</name>
</gene>
<keyword evidence="2" id="KW-0328">Glycosyltransferase</keyword>
<dbReference type="Gene3D" id="3.90.550.10">
    <property type="entry name" value="Spore Coat Polysaccharide Biosynthesis Protein SpsA, Chain A"/>
    <property type="match status" value="1"/>
</dbReference>
<keyword evidence="3" id="KW-0808">Transferase</keyword>
<evidence type="ECO:0000259" key="5">
    <source>
        <dbReference type="Pfam" id="PF00535"/>
    </source>
</evidence>
<dbReference type="InterPro" id="IPR029044">
    <property type="entry name" value="Nucleotide-diphossugar_trans"/>
</dbReference>
<accession>A0ABS2QTH9</accession>
<evidence type="ECO:0000256" key="2">
    <source>
        <dbReference type="ARBA" id="ARBA00022676"/>
    </source>
</evidence>